<dbReference type="AlphaFoldDB" id="A0A7J8Y4N9"/>
<name>A0A7J8Y4N9_GOSAI</name>
<evidence type="ECO:0000313" key="2">
    <source>
        <dbReference type="Proteomes" id="UP000593577"/>
    </source>
</evidence>
<dbReference type="Proteomes" id="UP000593577">
    <property type="component" value="Unassembled WGS sequence"/>
</dbReference>
<keyword evidence="2" id="KW-1185">Reference proteome</keyword>
<sequence>MGQEITISVKSLSAYLSITNKGDKHYTGPYNTSLTRSNDYVSNDMDLYDRILYLIFTSIVAPTNKHSNFSNIDYWMWHCFRANHPLNFASIIFLTLIEIVRLLMSSNKTLRYNICLSHIFCTLRIKVSKLDRQSSVAQASMVPLVTSQTSNAPRSMYEAYLALLAPLSLCTACLL</sequence>
<protein>
    <submittedName>
        <fullName evidence="1">Uncharacterized protein</fullName>
    </submittedName>
</protein>
<dbReference type="EMBL" id="JABFAA010000010">
    <property type="protein sequence ID" value="MBA0694536.1"/>
    <property type="molecule type" value="Genomic_DNA"/>
</dbReference>
<gene>
    <name evidence="1" type="ORF">Goari_004819</name>
</gene>
<proteinExistence type="predicted"/>
<organism evidence="1 2">
    <name type="scientific">Gossypium aridum</name>
    <name type="common">American cotton</name>
    <name type="synonym">Erioxylum aridum</name>
    <dbReference type="NCBI Taxonomy" id="34290"/>
    <lineage>
        <taxon>Eukaryota</taxon>
        <taxon>Viridiplantae</taxon>
        <taxon>Streptophyta</taxon>
        <taxon>Embryophyta</taxon>
        <taxon>Tracheophyta</taxon>
        <taxon>Spermatophyta</taxon>
        <taxon>Magnoliopsida</taxon>
        <taxon>eudicotyledons</taxon>
        <taxon>Gunneridae</taxon>
        <taxon>Pentapetalae</taxon>
        <taxon>rosids</taxon>
        <taxon>malvids</taxon>
        <taxon>Malvales</taxon>
        <taxon>Malvaceae</taxon>
        <taxon>Malvoideae</taxon>
        <taxon>Gossypium</taxon>
    </lineage>
</organism>
<comment type="caution">
    <text evidence="1">The sequence shown here is derived from an EMBL/GenBank/DDBJ whole genome shotgun (WGS) entry which is preliminary data.</text>
</comment>
<reference evidence="1 2" key="1">
    <citation type="journal article" date="2019" name="Genome Biol. Evol.">
        <title>Insights into the evolution of the New World diploid cottons (Gossypium, subgenus Houzingenia) based on genome sequencing.</title>
        <authorList>
            <person name="Grover C.E."/>
            <person name="Arick M.A. 2nd"/>
            <person name="Thrash A."/>
            <person name="Conover J.L."/>
            <person name="Sanders W.S."/>
            <person name="Peterson D.G."/>
            <person name="Frelichowski J.E."/>
            <person name="Scheffler J.A."/>
            <person name="Scheffler B.E."/>
            <person name="Wendel J.F."/>
        </authorList>
    </citation>
    <scope>NUCLEOTIDE SEQUENCE [LARGE SCALE GENOMIC DNA]</scope>
    <source>
        <strain evidence="1">185</strain>
        <tissue evidence="1">Leaf</tissue>
    </source>
</reference>
<evidence type="ECO:0000313" key="1">
    <source>
        <dbReference type="EMBL" id="MBA0694536.1"/>
    </source>
</evidence>
<accession>A0A7J8Y4N9</accession>